<dbReference type="FunFam" id="2.70.40.10:FF:000002">
    <property type="entry name" value="dUTP diphosphatase"/>
    <property type="match status" value="1"/>
</dbReference>
<dbReference type="PANTHER" id="PTHR11241">
    <property type="entry name" value="DEOXYURIDINE 5'-TRIPHOSPHATE NUCLEOTIDOHYDROLASE"/>
    <property type="match status" value="1"/>
</dbReference>
<dbReference type="PANTHER" id="PTHR11241:SF0">
    <property type="entry name" value="DEOXYURIDINE 5'-TRIPHOSPHATE NUCLEOTIDOHYDROLASE"/>
    <property type="match status" value="1"/>
</dbReference>
<proteinExistence type="inferred from homology"/>
<feature type="binding site" evidence="7">
    <location>
        <begin position="73"/>
        <end position="75"/>
    </location>
    <ligand>
        <name>substrate</name>
    </ligand>
</feature>
<evidence type="ECO:0000256" key="2">
    <source>
        <dbReference type="ARBA" id="ARBA00022723"/>
    </source>
</evidence>
<dbReference type="InterPro" id="IPR036157">
    <property type="entry name" value="dUTPase-like_sf"/>
</dbReference>
<comment type="similarity">
    <text evidence="1 7">Belongs to the dUTPase family.</text>
</comment>
<feature type="domain" description="dUTPase-like" evidence="8">
    <location>
        <begin position="24"/>
        <end position="152"/>
    </location>
</feature>
<evidence type="ECO:0000256" key="1">
    <source>
        <dbReference type="ARBA" id="ARBA00006581"/>
    </source>
</evidence>
<dbReference type="HOGENOM" id="CLU_068508_1_2_5"/>
<sequence length="157" mass="16239">MAAGGSAHEVPVQLKRLPNGHGLPLPEYATDGAAGMDVVSAEDITLAPGARHAVSTGLAMAIPPGFEIQVRPRSGLALKHGITVPNTPGTIDSDYRGELKAILINHGSEPFAIHRGDRIAQLVIAPVTRATWQEVDDLDATERGAGGFGSTGGHAEL</sequence>
<protein>
    <recommendedName>
        <fullName evidence="7">Deoxyuridine 5'-triphosphate nucleotidohydrolase</fullName>
        <shortName evidence="7">dUTPase</shortName>
        <ecNumber evidence="7">3.6.1.23</ecNumber>
    </recommendedName>
    <alternativeName>
        <fullName evidence="7">dUTP pyrophosphatase</fullName>
    </alternativeName>
</protein>
<comment type="pathway">
    <text evidence="7">Pyrimidine metabolism; dUMP biosynthesis; dUMP from dCTP (dUTP route): step 2/2.</text>
</comment>
<dbReference type="eggNOG" id="COG0756">
    <property type="taxonomic scope" value="Bacteria"/>
</dbReference>
<dbReference type="GO" id="GO:0000287">
    <property type="term" value="F:magnesium ion binding"/>
    <property type="evidence" value="ECO:0007669"/>
    <property type="project" value="UniProtKB-UniRule"/>
</dbReference>
<feature type="binding site" evidence="7">
    <location>
        <begin position="90"/>
        <end position="92"/>
    </location>
    <ligand>
        <name>substrate</name>
    </ligand>
</feature>
<name>Q2N7Z4_ERYLH</name>
<dbReference type="InterPro" id="IPR033704">
    <property type="entry name" value="dUTPase_trimeric"/>
</dbReference>
<evidence type="ECO:0000256" key="5">
    <source>
        <dbReference type="ARBA" id="ARBA00023080"/>
    </source>
</evidence>
<dbReference type="HAMAP" id="MF_00116">
    <property type="entry name" value="dUTPase_bact"/>
    <property type="match status" value="1"/>
</dbReference>
<keyword evidence="4 7" id="KW-0460">Magnesium</keyword>
<evidence type="ECO:0000256" key="7">
    <source>
        <dbReference type="HAMAP-Rule" id="MF_00116"/>
    </source>
</evidence>
<dbReference type="NCBIfam" id="NF001862">
    <property type="entry name" value="PRK00601.1"/>
    <property type="match status" value="1"/>
</dbReference>
<gene>
    <name evidence="7" type="primary">dut</name>
    <name evidence="9" type="ordered locus">ELI_10525</name>
</gene>
<evidence type="ECO:0000313" key="10">
    <source>
        <dbReference type="Proteomes" id="UP000008808"/>
    </source>
</evidence>
<dbReference type="GO" id="GO:0046081">
    <property type="term" value="P:dUTP catabolic process"/>
    <property type="evidence" value="ECO:0007669"/>
    <property type="project" value="InterPro"/>
</dbReference>
<dbReference type="NCBIfam" id="TIGR00576">
    <property type="entry name" value="dut"/>
    <property type="match status" value="1"/>
</dbReference>
<dbReference type="GO" id="GO:0004170">
    <property type="term" value="F:dUTP diphosphatase activity"/>
    <property type="evidence" value="ECO:0007669"/>
    <property type="project" value="UniProtKB-UniRule"/>
</dbReference>
<accession>Q2N7Z4</accession>
<evidence type="ECO:0000259" key="8">
    <source>
        <dbReference type="Pfam" id="PF00692"/>
    </source>
</evidence>
<dbReference type="STRING" id="314225.ELI_10525"/>
<dbReference type="SUPFAM" id="SSF51283">
    <property type="entry name" value="dUTPase-like"/>
    <property type="match status" value="1"/>
</dbReference>
<dbReference type="EMBL" id="CP000157">
    <property type="protein sequence ID" value="ABC64197.1"/>
    <property type="molecule type" value="Genomic_DNA"/>
</dbReference>
<comment type="function">
    <text evidence="7">This enzyme is involved in nucleotide metabolism: it produces dUMP, the immediate precursor of thymidine nucleotides and it decreases the intracellular concentration of dUTP so that uracil cannot be incorporated into DNA.</text>
</comment>
<dbReference type="InterPro" id="IPR008181">
    <property type="entry name" value="dUTPase"/>
</dbReference>
<dbReference type="GO" id="GO:0006226">
    <property type="term" value="P:dUMP biosynthetic process"/>
    <property type="evidence" value="ECO:0007669"/>
    <property type="project" value="UniProtKB-UniRule"/>
</dbReference>
<dbReference type="InterPro" id="IPR029054">
    <property type="entry name" value="dUTPase-like"/>
</dbReference>
<comment type="cofactor">
    <cofactor evidence="7">
        <name>Mg(2+)</name>
        <dbReference type="ChEBI" id="CHEBI:18420"/>
    </cofactor>
</comment>
<keyword evidence="3 7" id="KW-0378">Hydrolase</keyword>
<evidence type="ECO:0000313" key="9">
    <source>
        <dbReference type="EMBL" id="ABC64197.1"/>
    </source>
</evidence>
<comment type="caution">
    <text evidence="7">Lacks conserved residue(s) required for the propagation of feature annotation.</text>
</comment>
<dbReference type="CDD" id="cd07557">
    <property type="entry name" value="trimeric_dUTPase"/>
    <property type="match status" value="1"/>
</dbReference>
<reference evidence="10" key="1">
    <citation type="journal article" date="2009" name="J. Bacteriol.">
        <title>Complete genome sequence of Erythrobacter litoralis HTCC2594.</title>
        <authorList>
            <person name="Oh H.M."/>
            <person name="Giovannoni S.J."/>
            <person name="Ferriera S."/>
            <person name="Johnson J."/>
            <person name="Cho J.C."/>
        </authorList>
    </citation>
    <scope>NUCLEOTIDE SEQUENCE [LARGE SCALE GENOMIC DNA]</scope>
    <source>
        <strain evidence="10">HTCC2594</strain>
    </source>
</reference>
<evidence type="ECO:0000256" key="4">
    <source>
        <dbReference type="ARBA" id="ARBA00022842"/>
    </source>
</evidence>
<feature type="binding site" evidence="7">
    <location>
        <position position="86"/>
    </location>
    <ligand>
        <name>substrate</name>
    </ligand>
</feature>
<organism evidence="9 10">
    <name type="scientific">Erythrobacter litoralis (strain HTCC2594)</name>
    <dbReference type="NCBI Taxonomy" id="314225"/>
    <lineage>
        <taxon>Bacteria</taxon>
        <taxon>Pseudomonadati</taxon>
        <taxon>Pseudomonadota</taxon>
        <taxon>Alphaproteobacteria</taxon>
        <taxon>Sphingomonadales</taxon>
        <taxon>Erythrobacteraceae</taxon>
        <taxon>Erythrobacter/Porphyrobacter group</taxon>
        <taxon>Erythrobacter</taxon>
    </lineage>
</organism>
<evidence type="ECO:0000256" key="6">
    <source>
        <dbReference type="ARBA" id="ARBA00047686"/>
    </source>
</evidence>
<dbReference type="AlphaFoldDB" id="Q2N7Z4"/>
<keyword evidence="10" id="KW-1185">Reference proteome</keyword>
<dbReference type="Gene3D" id="2.70.40.10">
    <property type="match status" value="1"/>
</dbReference>
<evidence type="ECO:0000256" key="3">
    <source>
        <dbReference type="ARBA" id="ARBA00022801"/>
    </source>
</evidence>
<dbReference type="Pfam" id="PF00692">
    <property type="entry name" value="dUTPase"/>
    <property type="match status" value="1"/>
</dbReference>
<keyword evidence="2 7" id="KW-0479">Metal-binding</keyword>
<dbReference type="Proteomes" id="UP000008808">
    <property type="component" value="Chromosome"/>
</dbReference>
<dbReference type="EC" id="3.6.1.23" evidence="7"/>
<dbReference type="KEGG" id="eli:ELI_10525"/>
<dbReference type="UniPathway" id="UPA00610">
    <property type="reaction ID" value="UER00666"/>
</dbReference>
<keyword evidence="5 7" id="KW-0546">Nucleotide metabolism</keyword>
<comment type="catalytic activity">
    <reaction evidence="6 7">
        <text>dUTP + H2O = dUMP + diphosphate + H(+)</text>
        <dbReference type="Rhea" id="RHEA:10248"/>
        <dbReference type="ChEBI" id="CHEBI:15377"/>
        <dbReference type="ChEBI" id="CHEBI:15378"/>
        <dbReference type="ChEBI" id="CHEBI:33019"/>
        <dbReference type="ChEBI" id="CHEBI:61555"/>
        <dbReference type="ChEBI" id="CHEBI:246422"/>
        <dbReference type="EC" id="3.6.1.23"/>
    </reaction>
</comment>